<feature type="signal peptide" evidence="4">
    <location>
        <begin position="1"/>
        <end position="16"/>
    </location>
</feature>
<sequence>MEFFILLVLSIGFCQASPLQHEVDHDDPEVVDAVARAIKVLNEDQRYRTKFALHAILHAYRIAGPGKKFHVFYQVREATCHTAMDEPLQSCDLLGFSKGPSGNCTADIDIHESEKLAAISQKCKINPGQEKLLSMDIECMGCWHPIHPKSLEVLPIVRYTIRQFNNHSKHPALFHLERVIKIDRQ</sequence>
<dbReference type="InterPro" id="IPR046350">
    <property type="entry name" value="Cystatin_sf"/>
</dbReference>
<protein>
    <submittedName>
        <fullName evidence="7">Kininogen-1-like</fullName>
    </submittedName>
</protein>
<dbReference type="PANTHER" id="PTHR13814:SF12">
    <property type="entry name" value="KININOGEN-1"/>
    <property type="match status" value="1"/>
</dbReference>
<evidence type="ECO:0000256" key="1">
    <source>
        <dbReference type="ARBA" id="ARBA00022729"/>
    </source>
</evidence>
<dbReference type="InterPro" id="IPR000010">
    <property type="entry name" value="Cystatin_dom"/>
</dbReference>
<proteinExistence type="predicted"/>
<dbReference type="GO" id="GO:0030195">
    <property type="term" value="P:negative regulation of blood coagulation"/>
    <property type="evidence" value="ECO:0007669"/>
    <property type="project" value="TreeGrafter"/>
</dbReference>
<dbReference type="Pfam" id="PF00031">
    <property type="entry name" value="Cystatin"/>
    <property type="match status" value="1"/>
</dbReference>
<evidence type="ECO:0000313" key="6">
    <source>
        <dbReference type="Proteomes" id="UP000695026"/>
    </source>
</evidence>
<feature type="non-terminal residue" evidence="7">
    <location>
        <position position="185"/>
    </location>
</feature>
<dbReference type="OrthoDB" id="9937817at2759"/>
<dbReference type="KEGG" id="pbi:112542595"/>
<keyword evidence="3" id="KW-0325">Glycoprotein</keyword>
<dbReference type="GO" id="GO:0072562">
    <property type="term" value="C:blood microparticle"/>
    <property type="evidence" value="ECO:0007669"/>
    <property type="project" value="TreeGrafter"/>
</dbReference>
<name>A0A9F5MZ41_PYTBI</name>
<feature type="chain" id="PRO_5039939103" evidence="4">
    <location>
        <begin position="17"/>
        <end position="185"/>
    </location>
</feature>
<reference evidence="7" key="1">
    <citation type="submission" date="2025-08" db="UniProtKB">
        <authorList>
            <consortium name="RefSeq"/>
        </authorList>
    </citation>
    <scope>IDENTIFICATION</scope>
    <source>
        <tissue evidence="7">Liver</tissue>
    </source>
</reference>
<organism evidence="6 7">
    <name type="scientific">Python bivittatus</name>
    <name type="common">Burmese python</name>
    <name type="synonym">Python molurus bivittatus</name>
    <dbReference type="NCBI Taxonomy" id="176946"/>
    <lineage>
        <taxon>Eukaryota</taxon>
        <taxon>Metazoa</taxon>
        <taxon>Chordata</taxon>
        <taxon>Craniata</taxon>
        <taxon>Vertebrata</taxon>
        <taxon>Euteleostomi</taxon>
        <taxon>Lepidosauria</taxon>
        <taxon>Squamata</taxon>
        <taxon>Bifurcata</taxon>
        <taxon>Unidentata</taxon>
        <taxon>Episquamata</taxon>
        <taxon>Toxicofera</taxon>
        <taxon>Serpentes</taxon>
        <taxon>Henophidia</taxon>
        <taxon>Pythonidae</taxon>
        <taxon>Python</taxon>
    </lineage>
</organism>
<dbReference type="InterPro" id="IPR050735">
    <property type="entry name" value="Kininogen_Fetuin_HRG"/>
</dbReference>
<dbReference type="AlphaFoldDB" id="A0A9F5MZ41"/>
<dbReference type="Gene3D" id="3.10.450.10">
    <property type="match status" value="2"/>
</dbReference>
<feature type="domain" description="Cystatin" evidence="5">
    <location>
        <begin position="13"/>
        <end position="124"/>
    </location>
</feature>
<keyword evidence="2" id="KW-1015">Disulfide bond</keyword>
<accession>A0A9F5MZ41</accession>
<evidence type="ECO:0000313" key="7">
    <source>
        <dbReference type="RefSeq" id="XP_025031669.1"/>
    </source>
</evidence>
<dbReference type="Proteomes" id="UP000695026">
    <property type="component" value="Unplaced"/>
</dbReference>
<evidence type="ECO:0000256" key="3">
    <source>
        <dbReference type="ARBA" id="ARBA00023180"/>
    </source>
</evidence>
<dbReference type="GeneID" id="112542595"/>
<dbReference type="SUPFAM" id="SSF54403">
    <property type="entry name" value="Cystatin/monellin"/>
    <property type="match status" value="2"/>
</dbReference>
<dbReference type="RefSeq" id="XP_025031669.1">
    <property type="nucleotide sequence ID" value="XM_025175901.1"/>
</dbReference>
<dbReference type="PANTHER" id="PTHR13814">
    <property type="entry name" value="FETUIN"/>
    <property type="match status" value="1"/>
</dbReference>
<evidence type="ECO:0000256" key="2">
    <source>
        <dbReference type="ARBA" id="ARBA00023157"/>
    </source>
</evidence>
<keyword evidence="6" id="KW-1185">Reference proteome</keyword>
<evidence type="ECO:0000256" key="4">
    <source>
        <dbReference type="SAM" id="SignalP"/>
    </source>
</evidence>
<keyword evidence="1 4" id="KW-0732">Signal</keyword>
<evidence type="ECO:0000259" key="5">
    <source>
        <dbReference type="SMART" id="SM00043"/>
    </source>
</evidence>
<dbReference type="GO" id="GO:0004869">
    <property type="term" value="F:cysteine-type endopeptidase inhibitor activity"/>
    <property type="evidence" value="ECO:0007669"/>
    <property type="project" value="InterPro"/>
</dbReference>
<gene>
    <name evidence="7" type="primary">LOC112542595</name>
</gene>
<dbReference type="SMART" id="SM00043">
    <property type="entry name" value="CY"/>
    <property type="match status" value="1"/>
</dbReference>
<dbReference type="GO" id="GO:0007204">
    <property type="term" value="P:positive regulation of cytosolic calcium ion concentration"/>
    <property type="evidence" value="ECO:0007669"/>
    <property type="project" value="TreeGrafter"/>
</dbReference>